<reference evidence="2 3" key="1">
    <citation type="submission" date="2015-08" db="EMBL/GenBank/DDBJ databases">
        <title>Draft genome sequence of cellulolytic and xylanolytic Paenibacillus sp. A59, isolated from a decaying forest soil from Patagonia, Argentina.</title>
        <authorList>
            <person name="Ghio S."/>
            <person name="Caceres A.M."/>
            <person name="Talia P."/>
            <person name="Grasso D."/>
            <person name="Campos E."/>
        </authorList>
    </citation>
    <scope>NUCLEOTIDE SEQUENCE [LARGE SCALE GENOMIC DNA]</scope>
    <source>
        <strain evidence="2 3">A59</strain>
    </source>
</reference>
<evidence type="ECO:0000313" key="2">
    <source>
        <dbReference type="EMBL" id="KOY16810.1"/>
    </source>
</evidence>
<name>A0A0M9BQ06_9BACL</name>
<accession>A0A0M9BQ06</accession>
<keyword evidence="1" id="KW-0732">Signal</keyword>
<dbReference type="PATRIC" id="fig|1705561.3.peg.1426"/>
<feature type="signal peptide" evidence="1">
    <location>
        <begin position="1"/>
        <end position="20"/>
    </location>
</feature>
<proteinExistence type="predicted"/>
<dbReference type="EMBL" id="LITU01000050">
    <property type="protein sequence ID" value="KOY16810.1"/>
    <property type="molecule type" value="Genomic_DNA"/>
</dbReference>
<protein>
    <submittedName>
        <fullName evidence="2">Uncharacterized protein</fullName>
    </submittedName>
</protein>
<dbReference type="PROSITE" id="PS51257">
    <property type="entry name" value="PROKAR_LIPOPROTEIN"/>
    <property type="match status" value="1"/>
</dbReference>
<evidence type="ECO:0000313" key="3">
    <source>
        <dbReference type="Proteomes" id="UP000037688"/>
    </source>
</evidence>
<gene>
    <name evidence="2" type="ORF">AMS66_07975</name>
</gene>
<keyword evidence="3" id="KW-1185">Reference proteome</keyword>
<dbReference type="AlphaFoldDB" id="A0A0M9BQ06"/>
<evidence type="ECO:0000256" key="1">
    <source>
        <dbReference type="SAM" id="SignalP"/>
    </source>
</evidence>
<comment type="caution">
    <text evidence="2">The sequence shown here is derived from an EMBL/GenBank/DDBJ whole genome shotgun (WGS) entry which is preliminary data.</text>
</comment>
<dbReference type="RefSeq" id="WP_053780288.1">
    <property type="nucleotide sequence ID" value="NZ_LITU01000050.1"/>
</dbReference>
<dbReference type="Proteomes" id="UP000037688">
    <property type="component" value="Unassembled WGS sequence"/>
</dbReference>
<organism evidence="2 3">
    <name type="scientific">Paenibacillus xylanivorans</name>
    <dbReference type="NCBI Taxonomy" id="1705561"/>
    <lineage>
        <taxon>Bacteria</taxon>
        <taxon>Bacillati</taxon>
        <taxon>Bacillota</taxon>
        <taxon>Bacilli</taxon>
        <taxon>Bacillales</taxon>
        <taxon>Paenibacillaceae</taxon>
        <taxon>Paenibacillus</taxon>
    </lineage>
</organism>
<sequence>MTSKAFISILLLFLLLTACVSEDPAKNHDTDAIPKNEATPIITSVETNYPEKEGWIVIPTDSTELNVTVEATNSENTSFLGCSNRDSDLGRTRTNWL</sequence>
<feature type="chain" id="PRO_5038433409" evidence="1">
    <location>
        <begin position="21"/>
        <end position="97"/>
    </location>
</feature>